<sequence>MAINREAPSISNETSPVDNIHNIVVLGVTLISLSAHFFRIRAPRVLTSAEAGPPEKHLYSIPDTFRDSKSSYFTFTQGKAVAINVAKRVILKHSNDIPDRDVIYSSLVAATGTTTKSPLWTLHGNYIITKSAFQVESGGKIPYRYKGRDITIPSGATLWNHPSPRQFKECRFSAAAEAQLAALYVKITHGVTVPSFIETGDGETVLNLSNGTAKKKATSLSMPRVASLIQVSSPRRGSMRGIELLLTG</sequence>
<proteinExistence type="predicted"/>
<organism evidence="1 2">
    <name type="scientific">Lepidopterella palustris CBS 459.81</name>
    <dbReference type="NCBI Taxonomy" id="1314670"/>
    <lineage>
        <taxon>Eukaryota</taxon>
        <taxon>Fungi</taxon>
        <taxon>Dikarya</taxon>
        <taxon>Ascomycota</taxon>
        <taxon>Pezizomycotina</taxon>
        <taxon>Dothideomycetes</taxon>
        <taxon>Pleosporomycetidae</taxon>
        <taxon>Mytilinidiales</taxon>
        <taxon>Argynnaceae</taxon>
        <taxon>Lepidopterella</taxon>
    </lineage>
</organism>
<dbReference type="AlphaFoldDB" id="A0A8E2JA50"/>
<gene>
    <name evidence="1" type="ORF">K432DRAFT_398090</name>
</gene>
<protein>
    <submittedName>
        <fullName evidence="1">Uncharacterized protein</fullName>
    </submittedName>
</protein>
<keyword evidence="2" id="KW-1185">Reference proteome</keyword>
<evidence type="ECO:0000313" key="2">
    <source>
        <dbReference type="Proteomes" id="UP000250266"/>
    </source>
</evidence>
<accession>A0A8E2JA50</accession>
<dbReference type="Proteomes" id="UP000250266">
    <property type="component" value="Unassembled WGS sequence"/>
</dbReference>
<evidence type="ECO:0000313" key="1">
    <source>
        <dbReference type="EMBL" id="OCK74434.1"/>
    </source>
</evidence>
<reference evidence="1 2" key="1">
    <citation type="journal article" date="2016" name="Nat. Commun.">
        <title>Ectomycorrhizal ecology is imprinted in the genome of the dominant symbiotic fungus Cenococcum geophilum.</title>
        <authorList>
            <consortium name="DOE Joint Genome Institute"/>
            <person name="Peter M."/>
            <person name="Kohler A."/>
            <person name="Ohm R.A."/>
            <person name="Kuo A."/>
            <person name="Krutzmann J."/>
            <person name="Morin E."/>
            <person name="Arend M."/>
            <person name="Barry K.W."/>
            <person name="Binder M."/>
            <person name="Choi C."/>
            <person name="Clum A."/>
            <person name="Copeland A."/>
            <person name="Grisel N."/>
            <person name="Haridas S."/>
            <person name="Kipfer T."/>
            <person name="LaButti K."/>
            <person name="Lindquist E."/>
            <person name="Lipzen A."/>
            <person name="Maire R."/>
            <person name="Meier B."/>
            <person name="Mihaltcheva S."/>
            <person name="Molinier V."/>
            <person name="Murat C."/>
            <person name="Poggeler S."/>
            <person name="Quandt C.A."/>
            <person name="Sperisen C."/>
            <person name="Tritt A."/>
            <person name="Tisserant E."/>
            <person name="Crous P.W."/>
            <person name="Henrissat B."/>
            <person name="Nehls U."/>
            <person name="Egli S."/>
            <person name="Spatafora J.W."/>
            <person name="Grigoriev I.V."/>
            <person name="Martin F.M."/>
        </authorList>
    </citation>
    <scope>NUCLEOTIDE SEQUENCE [LARGE SCALE GENOMIC DNA]</scope>
    <source>
        <strain evidence="1 2">CBS 459.81</strain>
    </source>
</reference>
<dbReference type="OrthoDB" id="202203at2759"/>
<dbReference type="EMBL" id="KV745480">
    <property type="protein sequence ID" value="OCK74434.1"/>
    <property type="molecule type" value="Genomic_DNA"/>
</dbReference>
<name>A0A8E2JA50_9PEZI</name>